<evidence type="ECO:0000313" key="1">
    <source>
        <dbReference type="EMBL" id="ACF80414.1"/>
    </source>
</evidence>
<organism evidence="1">
    <name type="scientific">Zea mays</name>
    <name type="common">Maize</name>
    <dbReference type="NCBI Taxonomy" id="4577"/>
    <lineage>
        <taxon>Eukaryota</taxon>
        <taxon>Viridiplantae</taxon>
        <taxon>Streptophyta</taxon>
        <taxon>Embryophyta</taxon>
        <taxon>Tracheophyta</taxon>
        <taxon>Spermatophyta</taxon>
        <taxon>Magnoliopsida</taxon>
        <taxon>Liliopsida</taxon>
        <taxon>Poales</taxon>
        <taxon>Poaceae</taxon>
        <taxon>PACMAD clade</taxon>
        <taxon>Panicoideae</taxon>
        <taxon>Andropogonodae</taxon>
        <taxon>Andropogoneae</taxon>
        <taxon>Tripsacinae</taxon>
        <taxon>Zea</taxon>
    </lineage>
</organism>
<proteinExistence type="evidence at transcript level"/>
<reference evidence="1" key="1">
    <citation type="journal article" date="2009" name="PLoS Genet.">
        <title>Sequencing, mapping, and analysis of 27,455 maize full-length cDNAs.</title>
        <authorList>
            <person name="Soderlund C."/>
            <person name="Descour A."/>
            <person name="Kudrna D."/>
            <person name="Bomhoff M."/>
            <person name="Boyd L."/>
            <person name="Currie J."/>
            <person name="Angelova A."/>
            <person name="Collura K."/>
            <person name="Wissotski M."/>
            <person name="Ashley E."/>
            <person name="Morrow D."/>
            <person name="Fernandes J."/>
            <person name="Walbot V."/>
            <person name="Yu Y."/>
        </authorList>
    </citation>
    <scope>NUCLEOTIDE SEQUENCE</scope>
    <source>
        <strain evidence="1">B73</strain>
    </source>
</reference>
<protein>
    <submittedName>
        <fullName evidence="1">Uncharacterized protein</fullName>
    </submittedName>
</protein>
<dbReference type="AlphaFoldDB" id="B4FE71"/>
<dbReference type="EMBL" id="BT035409">
    <property type="protein sequence ID" value="ACF80414.1"/>
    <property type="molecule type" value="mRNA"/>
</dbReference>
<sequence>MTLISRILKCRCPRLLYFLDFHGDCECFLPIWLVVYFQACMNLRPRVVENNCRGRSIANQVSVLYSAISSSDVRFWIESRKCC</sequence>
<accession>B4FE71</accession>
<name>B4FE71_MAIZE</name>